<feature type="coiled-coil region" evidence="9">
    <location>
        <begin position="5"/>
        <end position="65"/>
    </location>
</feature>
<keyword evidence="2" id="KW-0813">Transport</keyword>
<keyword evidence="6 9" id="KW-0175">Coiled coil</keyword>
<feature type="region of interest" description="Disordered" evidence="10">
    <location>
        <begin position="110"/>
        <end position="138"/>
    </location>
</feature>
<dbReference type="AlphaFoldDB" id="A0A061QTF3"/>
<gene>
    <name evidence="13" type="primary">VTI1</name>
    <name evidence="13" type="ORF">TSPGSL018_19391</name>
</gene>
<reference evidence="13" key="1">
    <citation type="submission" date="2014-05" db="EMBL/GenBank/DDBJ databases">
        <title>The transcriptome of the halophilic microalga Tetraselmis sp. GSL018 isolated from the Great Salt Lake, Utah.</title>
        <authorList>
            <person name="Jinkerson R.E."/>
            <person name="D'Adamo S."/>
            <person name="Posewitz M.C."/>
        </authorList>
    </citation>
    <scope>NUCLEOTIDE SEQUENCE</scope>
    <source>
        <strain evidence="13">GSL018</strain>
    </source>
</reference>
<dbReference type="InterPro" id="IPR000727">
    <property type="entry name" value="T_SNARE_dom"/>
</dbReference>
<dbReference type="FunFam" id="1.20.58.400:FF:000001">
    <property type="entry name" value="Vesicle transport through interaction with t-SNAREs homolog 1A"/>
    <property type="match status" value="1"/>
</dbReference>
<feature type="region of interest" description="Disordered" evidence="10">
    <location>
        <begin position="75"/>
        <end position="95"/>
    </location>
</feature>
<dbReference type="InterPro" id="IPR010989">
    <property type="entry name" value="SNARE"/>
</dbReference>
<dbReference type="InterPro" id="IPR038407">
    <property type="entry name" value="v-SNARE_N_sf"/>
</dbReference>
<comment type="subcellular location">
    <subcellularLocation>
        <location evidence="8">Prevacuolar compartment membrane</location>
        <topology evidence="8">Single-pass type IV membrane protein</topology>
    </subcellularLocation>
</comment>
<dbReference type="InterPro" id="IPR007705">
    <property type="entry name" value="Vesicle_trsprt_v-SNARE_N"/>
</dbReference>
<evidence type="ECO:0000256" key="7">
    <source>
        <dbReference type="ARBA" id="ARBA00023136"/>
    </source>
</evidence>
<protein>
    <submittedName>
        <fullName evidence="13">Vesicle transport through interaction with t-SNAREs 1</fullName>
    </submittedName>
</protein>
<dbReference type="SMART" id="SM00397">
    <property type="entry name" value="t_SNARE"/>
    <property type="match status" value="1"/>
</dbReference>
<dbReference type="Gene3D" id="1.20.58.400">
    <property type="entry name" value="t-snare proteins"/>
    <property type="match status" value="1"/>
</dbReference>
<evidence type="ECO:0000259" key="12">
    <source>
        <dbReference type="SMART" id="SM00397"/>
    </source>
</evidence>
<dbReference type="PANTHER" id="PTHR21230">
    <property type="entry name" value="VESICLE TRANSPORT V-SNARE PROTEIN VTI1-RELATED"/>
    <property type="match status" value="1"/>
</dbReference>
<dbReference type="InterPro" id="IPR027027">
    <property type="entry name" value="GOSR2/Membrin/Bos1"/>
</dbReference>
<dbReference type="GO" id="GO:0005789">
    <property type="term" value="C:endoplasmic reticulum membrane"/>
    <property type="evidence" value="ECO:0007669"/>
    <property type="project" value="TreeGrafter"/>
</dbReference>
<evidence type="ECO:0000313" key="13">
    <source>
        <dbReference type="EMBL" id="JAC63952.1"/>
    </source>
</evidence>
<keyword evidence="7 11" id="KW-0472">Membrane</keyword>
<dbReference type="Gene3D" id="1.20.5.110">
    <property type="match status" value="1"/>
</dbReference>
<dbReference type="GO" id="GO:0006906">
    <property type="term" value="P:vesicle fusion"/>
    <property type="evidence" value="ECO:0007669"/>
    <property type="project" value="TreeGrafter"/>
</dbReference>
<evidence type="ECO:0000256" key="11">
    <source>
        <dbReference type="SAM" id="Phobius"/>
    </source>
</evidence>
<dbReference type="GO" id="GO:0031902">
    <property type="term" value="C:late endosome membrane"/>
    <property type="evidence" value="ECO:0007669"/>
    <property type="project" value="TreeGrafter"/>
</dbReference>
<feature type="domain" description="T-SNARE coiled-coil homology" evidence="12">
    <location>
        <begin position="122"/>
        <end position="189"/>
    </location>
</feature>
<dbReference type="GO" id="GO:0006886">
    <property type="term" value="P:intracellular protein transport"/>
    <property type="evidence" value="ECO:0007669"/>
    <property type="project" value="InterPro"/>
</dbReference>
<evidence type="ECO:0000256" key="4">
    <source>
        <dbReference type="ARBA" id="ARBA00022927"/>
    </source>
</evidence>
<dbReference type="GO" id="GO:0012507">
    <property type="term" value="C:ER to Golgi transport vesicle membrane"/>
    <property type="evidence" value="ECO:0007669"/>
    <property type="project" value="TreeGrafter"/>
</dbReference>
<keyword evidence="3 11" id="KW-0812">Transmembrane</keyword>
<keyword evidence="4" id="KW-0653">Protein transport</keyword>
<evidence type="ECO:0000256" key="2">
    <source>
        <dbReference type="ARBA" id="ARBA00022448"/>
    </source>
</evidence>
<dbReference type="GO" id="GO:0000149">
    <property type="term" value="F:SNARE binding"/>
    <property type="evidence" value="ECO:0007669"/>
    <property type="project" value="TreeGrafter"/>
</dbReference>
<dbReference type="GO" id="GO:0031201">
    <property type="term" value="C:SNARE complex"/>
    <property type="evidence" value="ECO:0007669"/>
    <property type="project" value="TreeGrafter"/>
</dbReference>
<evidence type="ECO:0000256" key="3">
    <source>
        <dbReference type="ARBA" id="ARBA00022692"/>
    </source>
</evidence>
<accession>A0A061QTF3</accession>
<feature type="compositionally biased region" description="Polar residues" evidence="10">
    <location>
        <begin position="124"/>
        <end position="138"/>
    </location>
</feature>
<dbReference type="SUPFAM" id="SSF47661">
    <property type="entry name" value="t-snare proteins"/>
    <property type="match status" value="1"/>
</dbReference>
<evidence type="ECO:0000256" key="10">
    <source>
        <dbReference type="SAM" id="MobiDB-lite"/>
    </source>
</evidence>
<evidence type="ECO:0000256" key="6">
    <source>
        <dbReference type="ARBA" id="ARBA00023054"/>
    </source>
</evidence>
<evidence type="ECO:0000256" key="9">
    <source>
        <dbReference type="SAM" id="Coils"/>
    </source>
</evidence>
<feature type="transmembrane region" description="Helical" evidence="11">
    <location>
        <begin position="198"/>
        <end position="217"/>
    </location>
</feature>
<dbReference type="FunFam" id="1.20.5.110:FF:000002">
    <property type="entry name" value="Vesicle transport through interaction with t-SNAREsB"/>
    <property type="match status" value="1"/>
</dbReference>
<organism evidence="13">
    <name type="scientific">Tetraselmis sp. GSL018</name>
    <dbReference type="NCBI Taxonomy" id="582737"/>
    <lineage>
        <taxon>Eukaryota</taxon>
        <taxon>Viridiplantae</taxon>
        <taxon>Chlorophyta</taxon>
        <taxon>core chlorophytes</taxon>
        <taxon>Chlorodendrophyceae</taxon>
        <taxon>Chlorodendrales</taxon>
        <taxon>Chlorodendraceae</taxon>
        <taxon>Tetraselmis</taxon>
    </lineage>
</organism>
<evidence type="ECO:0000256" key="5">
    <source>
        <dbReference type="ARBA" id="ARBA00022989"/>
    </source>
</evidence>
<dbReference type="Pfam" id="PF12352">
    <property type="entry name" value="V-SNARE_C"/>
    <property type="match status" value="1"/>
</dbReference>
<dbReference type="EMBL" id="GBEZ01022909">
    <property type="protein sequence ID" value="JAC63952.1"/>
    <property type="molecule type" value="Transcribed_RNA"/>
</dbReference>
<comment type="similarity">
    <text evidence="1">Belongs to the VTI1 family.</text>
</comment>
<keyword evidence="5 11" id="KW-1133">Transmembrane helix</keyword>
<dbReference type="CDD" id="cd15862">
    <property type="entry name" value="SNARE_Vti1"/>
    <property type="match status" value="1"/>
</dbReference>
<evidence type="ECO:0000256" key="8">
    <source>
        <dbReference type="ARBA" id="ARBA00060376"/>
    </source>
</evidence>
<sequence>MSQIFEQYEVELQELEASLDSKLEAIPSLSGELRSSKVAELGSDIAEAEALLRRMELEARSLTGEHKTILMSRMREHKTRVSKKKSDVKAASTAGSAGDAVRAELGLSTGSYTSSSASQRERLLSSTERLNQSSERIRQGRQTLLQTEELGASILGNLHQQRETINRAHGTLYETDDNIGRARKLLGVMSRRVTTNKVIMGLIILILVVCIFIVLYCKVFSHC</sequence>
<dbReference type="GO" id="GO:0005484">
    <property type="term" value="F:SNAP receptor activity"/>
    <property type="evidence" value="ECO:0007669"/>
    <property type="project" value="InterPro"/>
</dbReference>
<name>A0A061QTF3_9CHLO</name>
<dbReference type="PANTHER" id="PTHR21230:SF26">
    <property type="entry name" value="VESICLE TRANSPORT THROUGH INTERACTION WITH T-SNARES HOMOLOG 1A"/>
    <property type="match status" value="1"/>
</dbReference>
<evidence type="ECO:0000256" key="1">
    <source>
        <dbReference type="ARBA" id="ARBA00006108"/>
    </source>
</evidence>
<dbReference type="PIRSF" id="PIRSF028865">
    <property type="entry name" value="Membrin-2"/>
    <property type="match status" value="1"/>
</dbReference>
<dbReference type="SUPFAM" id="SSF58038">
    <property type="entry name" value="SNARE fusion complex"/>
    <property type="match status" value="1"/>
</dbReference>
<dbReference type="Pfam" id="PF05008">
    <property type="entry name" value="V-SNARE"/>
    <property type="match status" value="1"/>
</dbReference>
<proteinExistence type="inferred from homology"/>
<dbReference type="GO" id="GO:0005794">
    <property type="term" value="C:Golgi apparatus"/>
    <property type="evidence" value="ECO:0007669"/>
    <property type="project" value="InterPro"/>
</dbReference>